<dbReference type="CDD" id="cd02208">
    <property type="entry name" value="cupin_RmlC-like"/>
    <property type="match status" value="1"/>
</dbReference>
<reference evidence="1 2" key="1">
    <citation type="submission" date="2020-04" db="EMBL/GenBank/DDBJ databases">
        <title>Rhodospirillaceae bacterium KN72 isolated from deep sea.</title>
        <authorList>
            <person name="Zhang D.-C."/>
        </authorList>
    </citation>
    <scope>NUCLEOTIDE SEQUENCE [LARGE SCALE GENOMIC DNA]</scope>
    <source>
        <strain evidence="1 2">KN72</strain>
    </source>
</reference>
<name>A0A7Y0E3S2_9PROT</name>
<accession>A0A7Y0E3S2</accession>
<protein>
    <submittedName>
        <fullName evidence="1">Cupin domain-containing protein</fullName>
    </submittedName>
</protein>
<dbReference type="EMBL" id="JABBNT010000008">
    <property type="protein sequence ID" value="NMM46705.1"/>
    <property type="molecule type" value="Genomic_DNA"/>
</dbReference>
<dbReference type="AlphaFoldDB" id="A0A7Y0E3S2"/>
<organism evidence="1 2">
    <name type="scientific">Pacificispira spongiicola</name>
    <dbReference type="NCBI Taxonomy" id="2729598"/>
    <lineage>
        <taxon>Bacteria</taxon>
        <taxon>Pseudomonadati</taxon>
        <taxon>Pseudomonadota</taxon>
        <taxon>Alphaproteobacteria</taxon>
        <taxon>Rhodospirillales</taxon>
        <taxon>Rhodospirillaceae</taxon>
        <taxon>Pacificispira</taxon>
    </lineage>
</organism>
<sequence>MTKAHRLTDNPVVLRPDQSVAVREIGPDFYAGLDRDFDGFAGHTLVAEYAFSQDWGMWECHPAGDETIYLLEGRVEFVLAMSDGTDKSILLDAPGAYCVVPRGIWHTAKTETDSRALFITPGAGTQHAEDRPITTEYEAE</sequence>
<evidence type="ECO:0000313" key="2">
    <source>
        <dbReference type="Proteomes" id="UP000539372"/>
    </source>
</evidence>
<dbReference type="RefSeq" id="WP_169627098.1">
    <property type="nucleotide sequence ID" value="NZ_JABBNT010000008.1"/>
</dbReference>
<dbReference type="Gene3D" id="2.60.120.10">
    <property type="entry name" value="Jelly Rolls"/>
    <property type="match status" value="1"/>
</dbReference>
<dbReference type="Proteomes" id="UP000539372">
    <property type="component" value="Unassembled WGS sequence"/>
</dbReference>
<keyword evidence="2" id="KW-1185">Reference proteome</keyword>
<dbReference type="InterPro" id="IPR011051">
    <property type="entry name" value="RmlC_Cupin_sf"/>
</dbReference>
<dbReference type="SUPFAM" id="SSF51182">
    <property type="entry name" value="RmlC-like cupins"/>
    <property type="match status" value="1"/>
</dbReference>
<comment type="caution">
    <text evidence="1">The sequence shown here is derived from an EMBL/GenBank/DDBJ whole genome shotgun (WGS) entry which is preliminary data.</text>
</comment>
<dbReference type="InterPro" id="IPR014710">
    <property type="entry name" value="RmlC-like_jellyroll"/>
</dbReference>
<gene>
    <name evidence="1" type="ORF">HH303_19600</name>
</gene>
<proteinExistence type="predicted"/>
<evidence type="ECO:0000313" key="1">
    <source>
        <dbReference type="EMBL" id="NMM46705.1"/>
    </source>
</evidence>